<sequence>MINFTLDGFSTYKANEEIKPDEWEVECIVLEPGSVLLLIQSDSFMGPNCLHHVITEQANVAYGNYFFASIAIQQTVVGWQEEDQWDLPHIPQIDTRDGFLGIVALGNLLIFMQSFKSESERVFIELKQPAIRYVYKVVLQNDLDTVGTDQPDEIDLLWAPQSSVKVWSELPFGSHVYAGKTTGKRTYNRTSAVRTQLGLGSMPRDE</sequence>
<dbReference type="Proteomes" id="UP001175226">
    <property type="component" value="Unassembled WGS sequence"/>
</dbReference>
<protein>
    <submittedName>
        <fullName evidence="1">Uncharacterized protein</fullName>
    </submittedName>
</protein>
<organism evidence="1 2">
    <name type="scientific">Armillaria borealis</name>
    <dbReference type="NCBI Taxonomy" id="47425"/>
    <lineage>
        <taxon>Eukaryota</taxon>
        <taxon>Fungi</taxon>
        <taxon>Dikarya</taxon>
        <taxon>Basidiomycota</taxon>
        <taxon>Agaricomycotina</taxon>
        <taxon>Agaricomycetes</taxon>
        <taxon>Agaricomycetidae</taxon>
        <taxon>Agaricales</taxon>
        <taxon>Marasmiineae</taxon>
        <taxon>Physalacriaceae</taxon>
        <taxon>Armillaria</taxon>
    </lineage>
</organism>
<keyword evidence="2" id="KW-1185">Reference proteome</keyword>
<comment type="caution">
    <text evidence="1">The sequence shown here is derived from an EMBL/GenBank/DDBJ whole genome shotgun (WGS) entry which is preliminary data.</text>
</comment>
<name>A0AA39IVY4_9AGAR</name>
<evidence type="ECO:0000313" key="1">
    <source>
        <dbReference type="EMBL" id="KAK0431481.1"/>
    </source>
</evidence>
<reference evidence="1" key="1">
    <citation type="submission" date="2023-06" db="EMBL/GenBank/DDBJ databases">
        <authorList>
            <consortium name="Lawrence Berkeley National Laboratory"/>
            <person name="Ahrendt S."/>
            <person name="Sahu N."/>
            <person name="Indic B."/>
            <person name="Wong-Bajracharya J."/>
            <person name="Merenyi Z."/>
            <person name="Ke H.-M."/>
            <person name="Monk M."/>
            <person name="Kocsube S."/>
            <person name="Drula E."/>
            <person name="Lipzen A."/>
            <person name="Balint B."/>
            <person name="Henrissat B."/>
            <person name="Andreopoulos B."/>
            <person name="Martin F.M."/>
            <person name="Harder C.B."/>
            <person name="Rigling D."/>
            <person name="Ford K.L."/>
            <person name="Foster G.D."/>
            <person name="Pangilinan J."/>
            <person name="Papanicolaou A."/>
            <person name="Barry K."/>
            <person name="LaButti K."/>
            <person name="Viragh M."/>
            <person name="Koriabine M."/>
            <person name="Yan M."/>
            <person name="Riley R."/>
            <person name="Champramary S."/>
            <person name="Plett K.L."/>
            <person name="Tsai I.J."/>
            <person name="Slot J."/>
            <person name="Sipos G."/>
            <person name="Plett J."/>
            <person name="Nagy L.G."/>
            <person name="Grigoriev I.V."/>
        </authorList>
    </citation>
    <scope>NUCLEOTIDE SEQUENCE</scope>
    <source>
        <strain evidence="1">FPL87.14</strain>
    </source>
</reference>
<gene>
    <name evidence="1" type="ORF">EV421DRAFT_1743082</name>
</gene>
<dbReference type="EMBL" id="JAUEPT010000113">
    <property type="protein sequence ID" value="KAK0431481.1"/>
    <property type="molecule type" value="Genomic_DNA"/>
</dbReference>
<proteinExistence type="predicted"/>
<accession>A0AA39IVY4</accession>
<dbReference type="AlphaFoldDB" id="A0AA39IVY4"/>
<evidence type="ECO:0000313" key="2">
    <source>
        <dbReference type="Proteomes" id="UP001175226"/>
    </source>
</evidence>